<evidence type="ECO:0000256" key="2">
    <source>
        <dbReference type="ARBA" id="ARBA00023008"/>
    </source>
</evidence>
<dbReference type="InterPro" id="IPR050845">
    <property type="entry name" value="Cu-binding_ET"/>
</dbReference>
<dbReference type="InterPro" id="IPR008972">
    <property type="entry name" value="Cupredoxin"/>
</dbReference>
<feature type="domain" description="Blue (type 1) copper" evidence="5">
    <location>
        <begin position="73"/>
        <end position="161"/>
    </location>
</feature>
<sequence length="162" mass="17909">MNNKNGTIIIFVVLVAVLAAAYMLLTKGKEKPVNAPVSTPSEEMIVETETSESPSDLPKDTSQEKFTPKIETIEINIKAQNFSFEPREIKVKVGETVKINLENVEGFHDLVIDEFNVAIKQIGAGQTDIIEFTADKAGEFEYYCSIGNHRAMGMVGKLIVEE</sequence>
<dbReference type="InterPro" id="IPR000923">
    <property type="entry name" value="BlueCu_1"/>
</dbReference>
<dbReference type="InterPro" id="IPR033138">
    <property type="entry name" value="Cu_oxidase_CS"/>
</dbReference>
<dbReference type="PROSITE" id="PS00079">
    <property type="entry name" value="MULTICOPPER_OXIDASE1"/>
    <property type="match status" value="1"/>
</dbReference>
<keyword evidence="4" id="KW-1133">Transmembrane helix</keyword>
<dbReference type="PANTHER" id="PTHR38439">
    <property type="entry name" value="AURACYANIN-B"/>
    <property type="match status" value="1"/>
</dbReference>
<dbReference type="SUPFAM" id="SSF49503">
    <property type="entry name" value="Cupredoxins"/>
    <property type="match status" value="1"/>
</dbReference>
<evidence type="ECO:0000313" key="6">
    <source>
        <dbReference type="EMBL" id="OGC52398.1"/>
    </source>
</evidence>
<evidence type="ECO:0000256" key="4">
    <source>
        <dbReference type="SAM" id="Phobius"/>
    </source>
</evidence>
<protein>
    <recommendedName>
        <fullName evidence="5">Blue (type 1) copper domain-containing protein</fullName>
    </recommendedName>
</protein>
<feature type="region of interest" description="Disordered" evidence="3">
    <location>
        <begin position="31"/>
        <end position="64"/>
    </location>
</feature>
<dbReference type="Proteomes" id="UP000178771">
    <property type="component" value="Unassembled WGS sequence"/>
</dbReference>
<evidence type="ECO:0000256" key="1">
    <source>
        <dbReference type="ARBA" id="ARBA00022723"/>
    </source>
</evidence>
<gene>
    <name evidence="6" type="ORF">A2982_00900</name>
</gene>
<evidence type="ECO:0000259" key="5">
    <source>
        <dbReference type="Pfam" id="PF00127"/>
    </source>
</evidence>
<accession>A0A1F4V5E6</accession>
<evidence type="ECO:0000256" key="3">
    <source>
        <dbReference type="SAM" id="MobiDB-lite"/>
    </source>
</evidence>
<name>A0A1F4V5E6_UNCKA</name>
<feature type="transmembrane region" description="Helical" evidence="4">
    <location>
        <begin position="6"/>
        <end position="25"/>
    </location>
</feature>
<evidence type="ECO:0000313" key="7">
    <source>
        <dbReference type="Proteomes" id="UP000178771"/>
    </source>
</evidence>
<dbReference type="Pfam" id="PF00127">
    <property type="entry name" value="Copper-bind"/>
    <property type="match status" value="1"/>
</dbReference>
<comment type="caution">
    <text evidence="6">The sequence shown here is derived from an EMBL/GenBank/DDBJ whole genome shotgun (WGS) entry which is preliminary data.</text>
</comment>
<keyword evidence="4" id="KW-0472">Membrane</keyword>
<keyword evidence="2" id="KW-0186">Copper</keyword>
<keyword evidence="1" id="KW-0479">Metal-binding</keyword>
<dbReference type="PANTHER" id="PTHR38439:SF3">
    <property type="entry name" value="COPPER-RESISTANT CUPROPROTEIN COPI"/>
    <property type="match status" value="1"/>
</dbReference>
<keyword evidence="4" id="KW-0812">Transmembrane</keyword>
<reference evidence="6 7" key="1">
    <citation type="journal article" date="2016" name="Nat. Commun.">
        <title>Thousands of microbial genomes shed light on interconnected biogeochemical processes in an aquifer system.</title>
        <authorList>
            <person name="Anantharaman K."/>
            <person name="Brown C.T."/>
            <person name="Hug L.A."/>
            <person name="Sharon I."/>
            <person name="Castelle C.J."/>
            <person name="Probst A.J."/>
            <person name="Thomas B.C."/>
            <person name="Singh A."/>
            <person name="Wilkins M.J."/>
            <person name="Karaoz U."/>
            <person name="Brodie E.L."/>
            <person name="Williams K.H."/>
            <person name="Hubbard S.S."/>
            <person name="Banfield J.F."/>
        </authorList>
    </citation>
    <scope>NUCLEOTIDE SEQUENCE [LARGE SCALE GENOMIC DNA]</scope>
</reference>
<dbReference type="AlphaFoldDB" id="A0A1F4V5E6"/>
<dbReference type="Gene3D" id="2.60.40.420">
    <property type="entry name" value="Cupredoxins - blue copper proteins"/>
    <property type="match status" value="1"/>
</dbReference>
<organism evidence="6 7">
    <name type="scientific">candidate division WWE3 bacterium RIFCSPLOWO2_01_FULL_39_13</name>
    <dbReference type="NCBI Taxonomy" id="1802624"/>
    <lineage>
        <taxon>Bacteria</taxon>
        <taxon>Katanobacteria</taxon>
    </lineage>
</organism>
<dbReference type="GO" id="GO:0005507">
    <property type="term" value="F:copper ion binding"/>
    <property type="evidence" value="ECO:0007669"/>
    <property type="project" value="InterPro"/>
</dbReference>
<dbReference type="STRING" id="1802624.A2982_00900"/>
<dbReference type="EMBL" id="MEVH01000001">
    <property type="protein sequence ID" value="OGC52398.1"/>
    <property type="molecule type" value="Genomic_DNA"/>
</dbReference>
<proteinExistence type="predicted"/>
<dbReference type="GO" id="GO:0009055">
    <property type="term" value="F:electron transfer activity"/>
    <property type="evidence" value="ECO:0007669"/>
    <property type="project" value="InterPro"/>
</dbReference>